<proteinExistence type="predicted"/>
<dbReference type="EMBL" id="BAAAQM010000004">
    <property type="protein sequence ID" value="GAA1956544.1"/>
    <property type="molecule type" value="Genomic_DNA"/>
</dbReference>
<name>A0ABN2QQG7_9ACTN</name>
<evidence type="ECO:0000313" key="1">
    <source>
        <dbReference type="EMBL" id="GAA1956544.1"/>
    </source>
</evidence>
<comment type="caution">
    <text evidence="1">The sequence shown here is derived from an EMBL/GenBank/DDBJ whole genome shotgun (WGS) entry which is preliminary data.</text>
</comment>
<accession>A0ABN2QQG7</accession>
<evidence type="ECO:0000313" key="2">
    <source>
        <dbReference type="Proteomes" id="UP001499854"/>
    </source>
</evidence>
<sequence>MTTVMTETIYQDILIRDNFADTGQIPTTGTICASPDIIPYGRDVLGFEEMQQAMNRDLGKAFLTRGQPNNIYIRAKNIKPEPTHGTVEMYWAPPSLLLAPSQWGVIEAPSGGRLLPLVNGQRNQTIQAQEVCAASQAFEWMGSAAVDTNHYCLIAKVSTDDHHDPMPRSFATNVEFANWVANNPSVAWRNVDLVQKNTKTITRHLLIANLDPQPGTFRIEFEGRGVPNGAALRFTCSDTAAPVDWEGWLPGPDRQGWQRTRTDDFTLPGGLPDTGTTYTLTQDALPETAYVNATLYKVLDNNATDLERDLVEQMPAGFSSAPVKNLLRLGNYEVRVTS</sequence>
<organism evidence="1 2">
    <name type="scientific">Catenulispora subtropica</name>
    <dbReference type="NCBI Taxonomy" id="450798"/>
    <lineage>
        <taxon>Bacteria</taxon>
        <taxon>Bacillati</taxon>
        <taxon>Actinomycetota</taxon>
        <taxon>Actinomycetes</taxon>
        <taxon>Catenulisporales</taxon>
        <taxon>Catenulisporaceae</taxon>
        <taxon>Catenulispora</taxon>
    </lineage>
</organism>
<evidence type="ECO:0008006" key="3">
    <source>
        <dbReference type="Google" id="ProtNLM"/>
    </source>
</evidence>
<dbReference type="RefSeq" id="WP_344655775.1">
    <property type="nucleotide sequence ID" value="NZ_BAAAQM010000004.1"/>
</dbReference>
<gene>
    <name evidence="1" type="ORF">GCM10009838_10540</name>
</gene>
<protein>
    <recommendedName>
        <fullName evidence="3">Ig-like domain-containing protein</fullName>
    </recommendedName>
</protein>
<reference evidence="1 2" key="1">
    <citation type="journal article" date="2019" name="Int. J. Syst. Evol. Microbiol.">
        <title>The Global Catalogue of Microorganisms (GCM) 10K type strain sequencing project: providing services to taxonomists for standard genome sequencing and annotation.</title>
        <authorList>
            <consortium name="The Broad Institute Genomics Platform"/>
            <consortium name="The Broad Institute Genome Sequencing Center for Infectious Disease"/>
            <person name="Wu L."/>
            <person name="Ma J."/>
        </authorList>
    </citation>
    <scope>NUCLEOTIDE SEQUENCE [LARGE SCALE GENOMIC DNA]</scope>
    <source>
        <strain evidence="1 2">JCM 16013</strain>
    </source>
</reference>
<dbReference type="Proteomes" id="UP001499854">
    <property type="component" value="Unassembled WGS sequence"/>
</dbReference>
<keyword evidence="2" id="KW-1185">Reference proteome</keyword>